<dbReference type="PANTHER" id="PTHR46623:SF10">
    <property type="entry name" value="CARBOXYMETHYLENEBUTENOLIDASE HOMOLOG"/>
    <property type="match status" value="1"/>
</dbReference>
<reference evidence="2 3" key="1">
    <citation type="submission" date="2021-01" db="EMBL/GenBank/DDBJ databases">
        <title>Genome public.</title>
        <authorList>
            <person name="Liu C."/>
            <person name="Sun Q."/>
        </authorList>
    </citation>
    <scope>NUCLEOTIDE SEQUENCE [LARGE SCALE GENOMIC DNA]</scope>
    <source>
        <strain evidence="2 3">JC656</strain>
    </source>
</reference>
<dbReference type="Proteomes" id="UP000639051">
    <property type="component" value="Unassembled WGS sequence"/>
</dbReference>
<feature type="domain" description="Dienelactone hydrolase" evidence="1">
    <location>
        <begin position="16"/>
        <end position="248"/>
    </location>
</feature>
<keyword evidence="2" id="KW-0378">Hydrolase</keyword>
<keyword evidence="3" id="KW-1185">Reference proteome</keyword>
<dbReference type="GO" id="GO:0016787">
    <property type="term" value="F:hydrolase activity"/>
    <property type="evidence" value="ECO:0007669"/>
    <property type="project" value="UniProtKB-KW"/>
</dbReference>
<dbReference type="RefSeq" id="WP_189694289.1">
    <property type="nucleotide sequence ID" value="NZ_BNCM01000009.1"/>
</dbReference>
<dbReference type="SUPFAM" id="SSF53474">
    <property type="entry name" value="alpha/beta-Hydrolases"/>
    <property type="match status" value="1"/>
</dbReference>
<dbReference type="InterPro" id="IPR002925">
    <property type="entry name" value="Dienelactn_hydro"/>
</dbReference>
<sequence length="252" mass="26597">MPTELIEIPAPDGTAEAVVARPSTGDGPFPGVILYMDAFGLRPRIEEMAQRIADWGYVVLAPNVFYREGTVQDLAPGVDMTSPEGRQAAGQAAFPRVGRLTADKAVADAAAWIAALRRLDGVAPGPIGTTGYCMGARLAVRTATSQPQEVAAVGGFHGGGLASDEPDSPHLRLQNARARFVFLHADHDRSMGPDAIARLGAALADAGLEASNELYPGAAHGYSMADTSSYDEAATEEHFRRLRELLDTTLTV</sequence>
<protein>
    <submittedName>
        <fullName evidence="2">Dienelactone hydrolase family protein</fullName>
    </submittedName>
</protein>
<proteinExistence type="predicted"/>
<name>A0ABS1K037_9MICC</name>
<comment type="caution">
    <text evidence="2">The sequence shown here is derived from an EMBL/GenBank/DDBJ whole genome shotgun (WGS) entry which is preliminary data.</text>
</comment>
<organism evidence="2 3">
    <name type="scientific">Sinomonas cellulolyticus</name>
    <dbReference type="NCBI Taxonomy" id="2801916"/>
    <lineage>
        <taxon>Bacteria</taxon>
        <taxon>Bacillati</taxon>
        <taxon>Actinomycetota</taxon>
        <taxon>Actinomycetes</taxon>
        <taxon>Micrococcales</taxon>
        <taxon>Micrococcaceae</taxon>
        <taxon>Sinomonas</taxon>
    </lineage>
</organism>
<evidence type="ECO:0000313" key="2">
    <source>
        <dbReference type="EMBL" id="MBL0705045.1"/>
    </source>
</evidence>
<evidence type="ECO:0000259" key="1">
    <source>
        <dbReference type="Pfam" id="PF01738"/>
    </source>
</evidence>
<dbReference type="Gene3D" id="3.40.50.1820">
    <property type="entry name" value="alpha/beta hydrolase"/>
    <property type="match status" value="1"/>
</dbReference>
<dbReference type="EMBL" id="JAERRC010000015">
    <property type="protein sequence ID" value="MBL0705045.1"/>
    <property type="molecule type" value="Genomic_DNA"/>
</dbReference>
<dbReference type="PANTHER" id="PTHR46623">
    <property type="entry name" value="CARBOXYMETHYLENEBUTENOLIDASE-RELATED"/>
    <property type="match status" value="1"/>
</dbReference>
<dbReference type="InterPro" id="IPR029058">
    <property type="entry name" value="AB_hydrolase_fold"/>
</dbReference>
<gene>
    <name evidence="2" type="ORF">JJE72_05925</name>
</gene>
<dbReference type="Pfam" id="PF01738">
    <property type="entry name" value="DLH"/>
    <property type="match status" value="1"/>
</dbReference>
<evidence type="ECO:0000313" key="3">
    <source>
        <dbReference type="Proteomes" id="UP000639051"/>
    </source>
</evidence>
<dbReference type="InterPro" id="IPR051049">
    <property type="entry name" value="Dienelactone_hydrolase-like"/>
</dbReference>
<accession>A0ABS1K037</accession>